<evidence type="ECO:0000313" key="1">
    <source>
        <dbReference type="EMBL" id="CAB4012201.1"/>
    </source>
</evidence>
<dbReference type="SUPFAM" id="SSF56672">
    <property type="entry name" value="DNA/RNA polymerases"/>
    <property type="match status" value="1"/>
</dbReference>
<keyword evidence="2" id="KW-1185">Reference proteome</keyword>
<dbReference type="CDD" id="cd01650">
    <property type="entry name" value="RT_nLTR_like"/>
    <property type="match status" value="1"/>
</dbReference>
<gene>
    <name evidence="1" type="ORF">PACLA_8A077904</name>
</gene>
<dbReference type="AlphaFoldDB" id="A0A7D9EM32"/>
<sequence length="238" mass="26638">MKYFDRYNILTDLQHGFRAKRSTVTQLIGTIHDISSAINNDSTVHAVILDFEKAFDKVPHQRLLRKLQSYGIQGPLNNWLKSFLTDRYQTVVCEGEAAKPTSVTSGVPQGTVLGPLLFLSYINDLPNALNSSVRLFADDALLYGLISGSSNSDELQDDLSKLETWQEKWQMKFNPGKCKVLCISTKKDPPQRKYSFCNTELEQVESVAYLGITLNNKMKLSEHVSNTASKASKLLGMA</sequence>
<dbReference type="PANTHER" id="PTHR33332">
    <property type="entry name" value="REVERSE TRANSCRIPTASE DOMAIN-CONTAINING PROTEIN"/>
    <property type="match status" value="1"/>
</dbReference>
<dbReference type="EMBL" id="CACRXK020007423">
    <property type="protein sequence ID" value="CAB4012201.1"/>
    <property type="molecule type" value="Genomic_DNA"/>
</dbReference>
<dbReference type="PROSITE" id="PS50878">
    <property type="entry name" value="RT_POL"/>
    <property type="match status" value="1"/>
</dbReference>
<dbReference type="Pfam" id="PF00078">
    <property type="entry name" value="RVT_1"/>
    <property type="match status" value="1"/>
</dbReference>
<organism evidence="1 2">
    <name type="scientific">Paramuricea clavata</name>
    <name type="common">Red gorgonian</name>
    <name type="synonym">Violescent sea-whip</name>
    <dbReference type="NCBI Taxonomy" id="317549"/>
    <lineage>
        <taxon>Eukaryota</taxon>
        <taxon>Metazoa</taxon>
        <taxon>Cnidaria</taxon>
        <taxon>Anthozoa</taxon>
        <taxon>Octocorallia</taxon>
        <taxon>Malacalcyonacea</taxon>
        <taxon>Plexauridae</taxon>
        <taxon>Paramuricea</taxon>
    </lineage>
</organism>
<dbReference type="InterPro" id="IPR043502">
    <property type="entry name" value="DNA/RNA_pol_sf"/>
</dbReference>
<dbReference type="Proteomes" id="UP001152795">
    <property type="component" value="Unassembled WGS sequence"/>
</dbReference>
<name>A0A7D9EM32_PARCT</name>
<proteinExistence type="predicted"/>
<protein>
    <submittedName>
        <fullName evidence="1">Uncharacterized protein</fullName>
    </submittedName>
</protein>
<reference evidence="1" key="1">
    <citation type="submission" date="2020-04" db="EMBL/GenBank/DDBJ databases">
        <authorList>
            <person name="Alioto T."/>
            <person name="Alioto T."/>
            <person name="Gomez Garrido J."/>
        </authorList>
    </citation>
    <scope>NUCLEOTIDE SEQUENCE</scope>
    <source>
        <strain evidence="1">A484AB</strain>
    </source>
</reference>
<dbReference type="InterPro" id="IPR000477">
    <property type="entry name" value="RT_dom"/>
</dbReference>
<comment type="caution">
    <text evidence="1">The sequence shown here is derived from an EMBL/GenBank/DDBJ whole genome shotgun (WGS) entry which is preliminary data.</text>
</comment>
<evidence type="ECO:0000313" key="2">
    <source>
        <dbReference type="Proteomes" id="UP001152795"/>
    </source>
</evidence>
<accession>A0A7D9EM32</accession>
<dbReference type="OrthoDB" id="10062389at2759"/>